<reference evidence="3" key="1">
    <citation type="journal article" date="2012" name="Appl. Environ. Microbiol.">
        <title>Plasmid localization and organization of melamine degradation genes in Rhodococcus sp. strain Mel.</title>
        <authorList>
            <person name="Dodge A.G."/>
            <person name="Wackett L.P."/>
            <person name="Sadowsky M.J."/>
        </authorList>
    </citation>
    <scope>NUCLEOTIDE SEQUENCE</scope>
    <source>
        <strain evidence="3">Mel</strain>
        <plasmid evidence="3">pMel2</plasmid>
    </source>
</reference>
<dbReference type="InterPro" id="IPR013024">
    <property type="entry name" value="GGCT-like"/>
</dbReference>
<dbReference type="SUPFAM" id="SSF75304">
    <property type="entry name" value="Amidase signature (AS) enzymes"/>
    <property type="match status" value="1"/>
</dbReference>
<dbReference type="InterPro" id="IPR000120">
    <property type="entry name" value="Amidase"/>
</dbReference>
<feature type="domain" description="Amidase" evidence="1">
    <location>
        <begin position="42"/>
        <end position="434"/>
    </location>
</feature>
<dbReference type="PANTHER" id="PTHR11895">
    <property type="entry name" value="TRANSAMIDASE"/>
    <property type="match status" value="1"/>
</dbReference>
<dbReference type="Gene3D" id="1.20.58.1700">
    <property type="match status" value="1"/>
</dbReference>
<dbReference type="AlphaFoldDB" id="H8ZKT6"/>
<proteinExistence type="predicted"/>
<dbReference type="CDD" id="cd06661">
    <property type="entry name" value="GGCT_like"/>
    <property type="match status" value="1"/>
</dbReference>
<dbReference type="InterPro" id="IPR014085">
    <property type="entry name" value="Allophanate_hydrolase"/>
</dbReference>
<dbReference type="GO" id="GO:0003824">
    <property type="term" value="F:catalytic activity"/>
    <property type="evidence" value="ECO:0007669"/>
    <property type="project" value="InterPro"/>
</dbReference>
<dbReference type="InterPro" id="IPR036928">
    <property type="entry name" value="AS_sf"/>
</dbReference>
<accession>H8ZKT6</accession>
<dbReference type="NCBIfam" id="TIGR02713">
    <property type="entry name" value="allophanate_hyd"/>
    <property type="match status" value="1"/>
</dbReference>
<organism evidence="3">
    <name type="scientific">Rhodococcus sp. Mel</name>
    <dbReference type="NCBI Taxonomy" id="1093626"/>
    <lineage>
        <taxon>Bacteria</taxon>
        <taxon>Bacillati</taxon>
        <taxon>Actinomycetota</taxon>
        <taxon>Actinomycetes</taxon>
        <taxon>Mycobacteriales</taxon>
        <taxon>Nocardiaceae</taxon>
        <taxon>Rhodococcus</taxon>
    </lineage>
</organism>
<name>H8ZKT6_9NOCA</name>
<evidence type="ECO:0000259" key="2">
    <source>
        <dbReference type="Pfam" id="PF21986"/>
    </source>
</evidence>
<protein>
    <submittedName>
        <fullName evidence="3">Putative GCCT-like superfamily protein</fullName>
    </submittedName>
</protein>
<dbReference type="Gene3D" id="3.90.1300.10">
    <property type="entry name" value="Amidase signature (AS) domain"/>
    <property type="match status" value="1"/>
</dbReference>
<feature type="domain" description="Allophanate hydrolase C-terminal" evidence="2">
    <location>
        <begin position="453"/>
        <end position="575"/>
    </location>
</feature>
<dbReference type="EMBL" id="JN241636">
    <property type="protein sequence ID" value="AEX65058.1"/>
    <property type="molecule type" value="Genomic_DNA"/>
</dbReference>
<dbReference type="PANTHER" id="PTHR11895:SF169">
    <property type="entry name" value="GLUTAMYL-TRNA(GLN) AMIDOTRANSFERASE"/>
    <property type="match status" value="1"/>
</dbReference>
<dbReference type="Pfam" id="PF21986">
    <property type="entry name" value="AH_C"/>
    <property type="match status" value="1"/>
</dbReference>
<sequence>MTEHAPATASSELDTTIAEKISLAYARMAELDRPEIWITLREESDVLAEATDRARTFVAARSQPPLFGTLVAVKDNIDVAGLPTTCGCPAFGYTPATTAHAVQRLIDQGAIVLGKTNLDQFATGLVGTRSPYGAVRCAWDLDKVSGGSSSGSAVAVALGIVDIALGTDTAGSGRVPAAFNNIVGIKPSRGLVSTHGVTPACIDYDVVTVFAGDLPTATQALEHMVAPDPADSRSRTWPADVKTAPHHNQRVAVPRAQDLSALSDDYRVAFAHTVSELTERGTTCDSIDISPLLNAAELLYDGAIVAQRYNAVGAFLENTTESTDATVKQIILAGAEHSATSYASDQSTLVDLKATMLELLDGYDALLLPTTTDHPAIAAVQADPLTINRRLGTYTNFANLLDMTAVSVPGHSTAAGDPFGVTFLAPAFDDQVVLDIAALLTKTEPVTLVAGGVDLFVVGAHLRGFPAHHQLDARNARFLGEVSTTDAYRLVDLHAYPPRPGLIRMGQGDGSPVVGELYRLAPAHLGTFLAQLPTNMGLGHIELSDGRWVTGFCCTQEASDQGTDITEFGGWRAYRAQLSQAAI</sequence>
<dbReference type="Pfam" id="PF01425">
    <property type="entry name" value="Amidase"/>
    <property type="match status" value="1"/>
</dbReference>
<keyword evidence="3" id="KW-0614">Plasmid</keyword>
<geneLocation type="plasmid" evidence="3">
    <name>pMel2</name>
</geneLocation>
<dbReference type="Gene3D" id="3.10.490.10">
    <property type="entry name" value="Gamma-glutamyl cyclotransferase-like"/>
    <property type="match status" value="1"/>
</dbReference>
<dbReference type="NCBIfam" id="NF006043">
    <property type="entry name" value="PRK08186.1"/>
    <property type="match status" value="1"/>
</dbReference>
<evidence type="ECO:0000313" key="3">
    <source>
        <dbReference type="EMBL" id="AEX65058.1"/>
    </source>
</evidence>
<dbReference type="InterPro" id="IPR023631">
    <property type="entry name" value="Amidase_dom"/>
</dbReference>
<dbReference type="InterPro" id="IPR053844">
    <property type="entry name" value="AH_C"/>
</dbReference>
<evidence type="ECO:0000259" key="1">
    <source>
        <dbReference type="Pfam" id="PF01425"/>
    </source>
</evidence>